<evidence type="ECO:0000259" key="1">
    <source>
        <dbReference type="Pfam" id="PF04149"/>
    </source>
</evidence>
<organism evidence="2 3">
    <name type="scientific">Umezawaea endophytica</name>
    <dbReference type="NCBI Taxonomy" id="1654476"/>
    <lineage>
        <taxon>Bacteria</taxon>
        <taxon>Bacillati</taxon>
        <taxon>Actinomycetota</taxon>
        <taxon>Actinomycetes</taxon>
        <taxon>Pseudonocardiales</taxon>
        <taxon>Pseudonocardiaceae</taxon>
        <taxon>Umezawaea</taxon>
    </lineage>
</organism>
<gene>
    <name evidence="2" type="ORF">NZH93_22985</name>
</gene>
<sequence length="57" mass="6171">MDLNWRKSTYSAEGGGNCVEIAPVPHGTAVRDSKNPTGPRLDFPATAWRVFLTDLPG</sequence>
<comment type="caution">
    <text evidence="2">The sequence shown here is derived from an EMBL/GenBank/DDBJ whole genome shotgun (WGS) entry which is preliminary data.</text>
</comment>
<proteinExistence type="predicted"/>
<reference evidence="2" key="1">
    <citation type="submission" date="2022-08" db="EMBL/GenBank/DDBJ databases">
        <authorList>
            <person name="Tistechok S."/>
            <person name="Samborskyy M."/>
            <person name="Roman I."/>
        </authorList>
    </citation>
    <scope>NUCLEOTIDE SEQUENCE</scope>
    <source>
        <strain evidence="2">DSM 103496</strain>
    </source>
</reference>
<protein>
    <submittedName>
        <fullName evidence="2">DUF397 domain-containing protein</fullName>
    </submittedName>
</protein>
<name>A0A9X2VN52_9PSEU</name>
<dbReference type="RefSeq" id="WP_259625241.1">
    <property type="nucleotide sequence ID" value="NZ_JANYMP010000011.1"/>
</dbReference>
<dbReference type="Pfam" id="PF04149">
    <property type="entry name" value="DUF397"/>
    <property type="match status" value="1"/>
</dbReference>
<evidence type="ECO:0000313" key="3">
    <source>
        <dbReference type="Proteomes" id="UP001141259"/>
    </source>
</evidence>
<dbReference type="EMBL" id="JANYMP010000011">
    <property type="protein sequence ID" value="MCS7479736.1"/>
    <property type="molecule type" value="Genomic_DNA"/>
</dbReference>
<dbReference type="Proteomes" id="UP001141259">
    <property type="component" value="Unassembled WGS sequence"/>
</dbReference>
<feature type="domain" description="DUF397" evidence="1">
    <location>
        <begin position="3"/>
        <end position="54"/>
    </location>
</feature>
<keyword evidence="3" id="KW-1185">Reference proteome</keyword>
<accession>A0A9X2VN52</accession>
<dbReference type="AlphaFoldDB" id="A0A9X2VN52"/>
<evidence type="ECO:0000313" key="2">
    <source>
        <dbReference type="EMBL" id="MCS7479736.1"/>
    </source>
</evidence>
<dbReference type="InterPro" id="IPR007278">
    <property type="entry name" value="DUF397"/>
</dbReference>